<dbReference type="Proteomes" id="UP001055712">
    <property type="component" value="Unassembled WGS sequence"/>
</dbReference>
<comment type="caution">
    <text evidence="1">The sequence shown here is derived from an EMBL/GenBank/DDBJ whole genome shotgun (WGS) entry which is preliminary data.</text>
</comment>
<reference evidence="1" key="2">
    <citation type="submission" date="2020-11" db="EMBL/GenBank/DDBJ databases">
        <authorList>
            <person name="Cecchin M."/>
            <person name="Marcolungo L."/>
            <person name="Rossato M."/>
            <person name="Girolomoni L."/>
            <person name="Cosentino E."/>
            <person name="Cuine S."/>
            <person name="Li-Beisson Y."/>
            <person name="Delledonne M."/>
            <person name="Ballottari M."/>
        </authorList>
    </citation>
    <scope>NUCLEOTIDE SEQUENCE</scope>
    <source>
        <strain evidence="1">211/11P</strain>
        <tissue evidence="1">Whole cell</tissue>
    </source>
</reference>
<reference evidence="1" key="1">
    <citation type="journal article" date="2019" name="Plant J.">
        <title>Chlorella vulgaris genome assembly and annotation reveals the molecular basis for metabolic acclimation to high light conditions.</title>
        <authorList>
            <person name="Cecchin M."/>
            <person name="Marcolungo L."/>
            <person name="Rossato M."/>
            <person name="Girolomoni L."/>
            <person name="Cosentino E."/>
            <person name="Cuine S."/>
            <person name="Li-Beisson Y."/>
            <person name="Delledonne M."/>
            <person name="Ballottari M."/>
        </authorList>
    </citation>
    <scope>NUCLEOTIDE SEQUENCE</scope>
    <source>
        <strain evidence="1">211/11P</strain>
    </source>
</reference>
<evidence type="ECO:0000313" key="2">
    <source>
        <dbReference type="Proteomes" id="UP001055712"/>
    </source>
</evidence>
<gene>
    <name evidence="1" type="ORF">D9Q98_004028</name>
</gene>
<proteinExistence type="predicted"/>
<dbReference type="AlphaFoldDB" id="A0A9D4TR66"/>
<evidence type="ECO:0000313" key="1">
    <source>
        <dbReference type="EMBL" id="KAI3432479.1"/>
    </source>
</evidence>
<sequence length="244" mass="26735">MLVADSGRCSVHTRLSTDTMESDKSEKELNAMQHKELVAYALDLQNRQKGTSRDIVKEIVDALGAMVDGEERCKAHDMVTPIVVAPGSADRPNAGVDRCVPNECQGMPPSQEDIQAALLTPGLPLDVQNVIEELALALDIERGENERAMERSVRMLITHGQGTVKFDDLVNIINRRMLIPGESLRAFLRSLMNTSDLVKADDFSDSDEVSVPDVDAVILRLKGHWANQAATGNPHFLSRSLALP</sequence>
<organism evidence="1 2">
    <name type="scientific">Chlorella vulgaris</name>
    <name type="common">Green alga</name>
    <dbReference type="NCBI Taxonomy" id="3077"/>
    <lineage>
        <taxon>Eukaryota</taxon>
        <taxon>Viridiplantae</taxon>
        <taxon>Chlorophyta</taxon>
        <taxon>core chlorophytes</taxon>
        <taxon>Trebouxiophyceae</taxon>
        <taxon>Chlorellales</taxon>
        <taxon>Chlorellaceae</taxon>
        <taxon>Chlorella clade</taxon>
        <taxon>Chlorella</taxon>
    </lineage>
</organism>
<accession>A0A9D4TR66</accession>
<name>A0A9D4TR66_CHLVU</name>
<keyword evidence="2" id="KW-1185">Reference proteome</keyword>
<dbReference type="EMBL" id="SIDB01000005">
    <property type="protein sequence ID" value="KAI3432479.1"/>
    <property type="molecule type" value="Genomic_DNA"/>
</dbReference>
<protein>
    <submittedName>
        <fullName evidence="1">Uncharacterized protein</fullName>
    </submittedName>
</protein>